<dbReference type="PIRSF" id="PIRSF000089">
    <property type="entry name" value="Electra_flavoP_a"/>
    <property type="match status" value="1"/>
</dbReference>
<dbReference type="GO" id="GO:0050660">
    <property type="term" value="F:flavin adenine dinucleotide binding"/>
    <property type="evidence" value="ECO:0007669"/>
    <property type="project" value="InterPro"/>
</dbReference>
<dbReference type="Proteomes" id="UP000463883">
    <property type="component" value="Chromosome"/>
</dbReference>
<evidence type="ECO:0000313" key="7">
    <source>
        <dbReference type="EMBL" id="QHI73334.1"/>
    </source>
</evidence>
<dbReference type="PROSITE" id="PS00198">
    <property type="entry name" value="4FE4S_FER_1"/>
    <property type="match status" value="2"/>
</dbReference>
<sequence>MAIRVINDKCKGCKLCIKACPFDAIDMDGKLAVINEKCTACKACISKCPFDAIENTGGDEVVDLSAYKHIWVFAEQREGKLMNVALELIGEGYRLAKEISEDTKVCAVLVGDGVGHLADECYAYGADEVVLIEHPLLKQYTTDAYTKAITDAIEVYKPEIVLYGATHIGRDLAPRIAARCNTGLTADCTRLDVKVSSYIDYANKNTTLDTSTLDPNDTSTGIKQTRPAFGGNLMATIICPRTRPQMSTVRPGVMQKRDKVAGAKGVLTVFKPEIAKDDIHVQIVEIVKSAKEMVSLTDADIICSGGRGLGDASGFELIKKFADKVGGVVGSSRAAVDAGWIDHSHQVGQTGTTVKPKIYFACGISGAIQHLAGMQTSDIIVAINKDADAPMMEMADYAICGDLYKVIPEIIAEWDNAEALYDASTK</sequence>
<dbReference type="Pfam" id="PF14697">
    <property type="entry name" value="Fer4_21"/>
    <property type="match status" value="1"/>
</dbReference>
<feature type="binding site" evidence="5">
    <location>
        <begin position="346"/>
        <end position="350"/>
    </location>
    <ligand>
        <name>FAD</name>
        <dbReference type="ChEBI" id="CHEBI:57692"/>
    </ligand>
</feature>
<dbReference type="PANTHER" id="PTHR43153:SF1">
    <property type="entry name" value="ELECTRON TRANSFER FLAVOPROTEIN SUBUNIT ALPHA, MITOCHONDRIAL"/>
    <property type="match status" value="1"/>
</dbReference>
<comment type="similarity">
    <text evidence="1">Belongs to the ETF alpha-subunit/FixB family.</text>
</comment>
<dbReference type="PANTHER" id="PTHR43153">
    <property type="entry name" value="ELECTRON TRANSFER FLAVOPROTEIN ALPHA"/>
    <property type="match status" value="1"/>
</dbReference>
<keyword evidence="8" id="KW-1185">Reference proteome</keyword>
<feature type="domain" description="4Fe-4S ferredoxin-type" evidence="6">
    <location>
        <begin position="1"/>
        <end position="30"/>
    </location>
</feature>
<comment type="cofactor">
    <cofactor evidence="5">
        <name>FAD</name>
        <dbReference type="ChEBI" id="CHEBI:57692"/>
    </cofactor>
    <text evidence="5">Binds 1 FAD per dimer.</text>
</comment>
<dbReference type="GO" id="GO:0046872">
    <property type="term" value="F:metal ion binding"/>
    <property type="evidence" value="ECO:0007669"/>
    <property type="project" value="UniProtKB-KW"/>
</dbReference>
<dbReference type="CDD" id="cd01715">
    <property type="entry name" value="ETF_alpha"/>
    <property type="match status" value="1"/>
</dbReference>
<evidence type="ECO:0000256" key="1">
    <source>
        <dbReference type="ARBA" id="ARBA00005817"/>
    </source>
</evidence>
<evidence type="ECO:0000256" key="2">
    <source>
        <dbReference type="ARBA" id="ARBA00022723"/>
    </source>
</evidence>
<dbReference type="InterPro" id="IPR014731">
    <property type="entry name" value="ETF_asu_C"/>
</dbReference>
<dbReference type="RefSeq" id="WP_162363099.1">
    <property type="nucleotide sequence ID" value="NZ_CP047591.1"/>
</dbReference>
<dbReference type="InterPro" id="IPR001308">
    <property type="entry name" value="ETF_a/FixB"/>
</dbReference>
<dbReference type="GO" id="GO:0033539">
    <property type="term" value="P:fatty acid beta-oxidation using acyl-CoA dehydrogenase"/>
    <property type="evidence" value="ECO:0007669"/>
    <property type="project" value="TreeGrafter"/>
</dbReference>
<protein>
    <submittedName>
        <fullName evidence="7">4Fe-4S dicluster domain-containing protein</fullName>
    </submittedName>
</protein>
<dbReference type="Gene3D" id="3.40.50.1220">
    <property type="entry name" value="TPP-binding domain"/>
    <property type="match status" value="1"/>
</dbReference>
<dbReference type="SMART" id="SM00893">
    <property type="entry name" value="ETF"/>
    <property type="match status" value="1"/>
</dbReference>
<dbReference type="AlphaFoldDB" id="A0A6P1MKY9"/>
<dbReference type="Pfam" id="PF01012">
    <property type="entry name" value="ETF"/>
    <property type="match status" value="1"/>
</dbReference>
<proteinExistence type="inferred from homology"/>
<dbReference type="InterPro" id="IPR014729">
    <property type="entry name" value="Rossmann-like_a/b/a_fold"/>
</dbReference>
<dbReference type="Gene3D" id="3.30.70.20">
    <property type="match status" value="1"/>
</dbReference>
<feature type="binding site" evidence="5">
    <location>
        <begin position="363"/>
        <end position="370"/>
    </location>
    <ligand>
        <name>FAD</name>
        <dbReference type="ChEBI" id="CHEBI:57692"/>
    </ligand>
</feature>
<dbReference type="SUPFAM" id="SSF54862">
    <property type="entry name" value="4Fe-4S ferredoxins"/>
    <property type="match status" value="1"/>
</dbReference>
<gene>
    <name evidence="7" type="ORF">Ami3637_13965</name>
</gene>
<accession>A0A6P1MKY9</accession>
<dbReference type="InterPro" id="IPR017900">
    <property type="entry name" value="4Fe4S_Fe_S_CS"/>
</dbReference>
<feature type="domain" description="4Fe-4S ferredoxin-type" evidence="6">
    <location>
        <begin position="31"/>
        <end position="58"/>
    </location>
</feature>
<keyword evidence="5" id="KW-0285">Flavoprotein</keyword>
<name>A0A6P1MKY9_9FIRM</name>
<keyword evidence="5" id="KW-0274">FAD</keyword>
<organism evidence="7 8">
    <name type="scientific">Aminipila terrae</name>
    <dbReference type="NCBI Taxonomy" id="2697030"/>
    <lineage>
        <taxon>Bacteria</taxon>
        <taxon>Bacillati</taxon>
        <taxon>Bacillota</taxon>
        <taxon>Clostridia</taxon>
        <taxon>Peptostreptococcales</taxon>
        <taxon>Anaerovoracaceae</taxon>
        <taxon>Aminipila</taxon>
    </lineage>
</organism>
<dbReference type="InterPro" id="IPR033947">
    <property type="entry name" value="ETF_alpha_N"/>
</dbReference>
<evidence type="ECO:0000259" key="6">
    <source>
        <dbReference type="PROSITE" id="PS51379"/>
    </source>
</evidence>
<dbReference type="EMBL" id="CP047591">
    <property type="protein sequence ID" value="QHI73334.1"/>
    <property type="molecule type" value="Genomic_DNA"/>
</dbReference>
<dbReference type="SUPFAM" id="SSF52467">
    <property type="entry name" value="DHS-like NAD/FAD-binding domain"/>
    <property type="match status" value="1"/>
</dbReference>
<dbReference type="InterPro" id="IPR029035">
    <property type="entry name" value="DHS-like_NAD/FAD-binding_dom"/>
</dbReference>
<evidence type="ECO:0000313" key="8">
    <source>
        <dbReference type="Proteomes" id="UP000463883"/>
    </source>
</evidence>
<keyword evidence="3" id="KW-0408">Iron</keyword>
<dbReference type="InterPro" id="IPR017896">
    <property type="entry name" value="4Fe4S_Fe-S-bd"/>
</dbReference>
<dbReference type="GO" id="GO:0051536">
    <property type="term" value="F:iron-sulfur cluster binding"/>
    <property type="evidence" value="ECO:0007669"/>
    <property type="project" value="UniProtKB-KW"/>
</dbReference>
<dbReference type="SUPFAM" id="SSF52402">
    <property type="entry name" value="Adenine nucleotide alpha hydrolases-like"/>
    <property type="match status" value="1"/>
</dbReference>
<feature type="binding site" evidence="5">
    <location>
        <position position="307"/>
    </location>
    <ligand>
        <name>FAD</name>
        <dbReference type="ChEBI" id="CHEBI:57692"/>
    </ligand>
</feature>
<keyword evidence="2" id="KW-0479">Metal-binding</keyword>
<keyword evidence="4" id="KW-0411">Iron-sulfur</keyword>
<feature type="binding site" evidence="5">
    <location>
        <begin position="332"/>
        <end position="333"/>
    </location>
    <ligand>
        <name>FAD</name>
        <dbReference type="ChEBI" id="CHEBI:57692"/>
    </ligand>
</feature>
<evidence type="ECO:0000256" key="4">
    <source>
        <dbReference type="ARBA" id="ARBA00023014"/>
    </source>
</evidence>
<evidence type="ECO:0000256" key="5">
    <source>
        <dbReference type="PIRSR" id="PIRSR000089-1"/>
    </source>
</evidence>
<feature type="binding site" evidence="5">
    <location>
        <position position="384"/>
    </location>
    <ligand>
        <name>FAD</name>
        <dbReference type="ChEBI" id="CHEBI:57692"/>
    </ligand>
</feature>
<dbReference type="Pfam" id="PF00766">
    <property type="entry name" value="ETF_alpha"/>
    <property type="match status" value="1"/>
</dbReference>
<evidence type="ECO:0000256" key="3">
    <source>
        <dbReference type="ARBA" id="ARBA00023004"/>
    </source>
</evidence>
<dbReference type="GO" id="GO:0009055">
    <property type="term" value="F:electron transfer activity"/>
    <property type="evidence" value="ECO:0007669"/>
    <property type="project" value="InterPro"/>
</dbReference>
<dbReference type="InterPro" id="IPR014730">
    <property type="entry name" value="ETF_a/b_N"/>
</dbReference>
<dbReference type="PROSITE" id="PS51379">
    <property type="entry name" value="4FE4S_FER_2"/>
    <property type="match status" value="2"/>
</dbReference>
<dbReference type="Gene3D" id="3.40.50.620">
    <property type="entry name" value="HUPs"/>
    <property type="match status" value="1"/>
</dbReference>
<reference evidence="7 8" key="1">
    <citation type="submission" date="2020-01" db="EMBL/GenBank/DDBJ databases">
        <title>Genomic analysis of Aminipila sp. CBA3637.</title>
        <authorList>
            <person name="Kim Y.B."/>
            <person name="Roh S.W."/>
        </authorList>
    </citation>
    <scope>NUCLEOTIDE SEQUENCE [LARGE SCALE GENOMIC DNA]</scope>
    <source>
        <strain evidence="7 8">CBA3637</strain>
    </source>
</reference>
<dbReference type="KEGG" id="amic:Ami3637_13965"/>